<evidence type="ECO:0000256" key="1">
    <source>
        <dbReference type="PROSITE-ProRule" id="PRU00023"/>
    </source>
</evidence>
<dbReference type="InterPro" id="IPR002110">
    <property type="entry name" value="Ankyrin_rpt"/>
</dbReference>
<dbReference type="Gene3D" id="1.25.40.20">
    <property type="entry name" value="Ankyrin repeat-containing domain"/>
    <property type="match status" value="1"/>
</dbReference>
<dbReference type="RefSeq" id="WP_106874444.1">
    <property type="nucleotide sequence ID" value="NZ_CP027845.1"/>
</dbReference>
<dbReference type="Proteomes" id="UP000241762">
    <property type="component" value="Chromosome"/>
</dbReference>
<dbReference type="InterPro" id="IPR036770">
    <property type="entry name" value="Ankyrin_rpt-contain_sf"/>
</dbReference>
<protein>
    <submittedName>
        <fullName evidence="2">Uncharacterized protein</fullName>
    </submittedName>
</protein>
<accession>A0A2P1P8K3</accession>
<evidence type="ECO:0000313" key="3">
    <source>
        <dbReference type="Proteomes" id="UP000241762"/>
    </source>
</evidence>
<dbReference type="SMART" id="SM00248">
    <property type="entry name" value="ANK"/>
    <property type="match status" value="3"/>
</dbReference>
<dbReference type="PROSITE" id="PS50297">
    <property type="entry name" value="ANK_REP_REGION"/>
    <property type="match status" value="1"/>
</dbReference>
<sequence>MNKKNPELFQALHRPELGLKEMIEKDSKLDYNSEFYTSDYMASLKLPSYCNIMHVAASIGNPKSLSIIVERLKDAKVIELMNSRIFNQKSYHKESVLGNSTPLMAAVINGHDEVAKMLIDMGAHVHYKEDKQSLSPLETALTYAANIKMLEVLTRGINDKILYSSLLNISVEYCDVEGINFLLDKGAVVTADSLNLILRRPLNASQEGFNAMRNGVKELLTLLNSGVVIQEDNFRKLESKIDVLYQPRLITEDGLCPIVCLGGMMRIFKFAGQFRSENVKSAIKNYIFDAGLNDLVHEKVERVKQSKDPLEIKQFLKSINTLLKNISENLSIFEELKESYLQLHEKASDILFSHLEEINSNPKDLGFHKELADTLKRTAELYERDELRDNPDLLEKLSDNLEVLQKRILDHLPEQKDANIQQDTTTSISEENWLVNYVKNIFHPKTSDVSSKDVTIEDSSAKREIMKCLPLDQQGRLGNLCKDGINAPWLPESSGEGDAVPSNG</sequence>
<dbReference type="SUPFAM" id="SSF48403">
    <property type="entry name" value="Ankyrin repeat"/>
    <property type="match status" value="1"/>
</dbReference>
<dbReference type="EMBL" id="CP027845">
    <property type="protein sequence ID" value="AVP87587.1"/>
    <property type="molecule type" value="Genomic_DNA"/>
</dbReference>
<dbReference type="Pfam" id="PF12796">
    <property type="entry name" value="Ank_2"/>
    <property type="match status" value="1"/>
</dbReference>
<dbReference type="OrthoDB" id="7872474at2"/>
<dbReference type="KEGG" id="ptc:phytr_6460"/>
<organism evidence="2 3">
    <name type="scientific">Candidatus Phycorickettsia trachydisci</name>
    <dbReference type="NCBI Taxonomy" id="2115978"/>
    <lineage>
        <taxon>Bacteria</taxon>
        <taxon>Pseudomonadati</taxon>
        <taxon>Pseudomonadota</taxon>
        <taxon>Alphaproteobacteria</taxon>
        <taxon>Rickettsiales</taxon>
        <taxon>Rickettsiaceae</taxon>
        <taxon>Candidatus Phycorickettsia</taxon>
    </lineage>
</organism>
<proteinExistence type="predicted"/>
<feature type="repeat" description="ANK" evidence="1">
    <location>
        <begin position="98"/>
        <end position="130"/>
    </location>
</feature>
<dbReference type="AlphaFoldDB" id="A0A2P1P8K3"/>
<dbReference type="PROSITE" id="PS50088">
    <property type="entry name" value="ANK_REPEAT"/>
    <property type="match status" value="1"/>
</dbReference>
<evidence type="ECO:0000313" key="2">
    <source>
        <dbReference type="EMBL" id="AVP87587.1"/>
    </source>
</evidence>
<gene>
    <name evidence="2" type="ORF">phytr_6460</name>
</gene>
<keyword evidence="3" id="KW-1185">Reference proteome</keyword>
<name>A0A2P1P8K3_9RICK</name>
<keyword evidence="1" id="KW-0040">ANK repeat</keyword>
<reference evidence="2 3" key="1">
    <citation type="submission" date="2018-03" db="EMBL/GenBank/DDBJ databases">
        <title>A gene transfer event suggests a long-term partnership between eustigmatophyte algae and a novel lineage of endosymbiotic bacteria.</title>
        <authorList>
            <person name="Yurchenko T."/>
            <person name="Sevcikova T."/>
            <person name="Pribyl P."/>
            <person name="El Karkouri K."/>
            <person name="Klimes V."/>
            <person name="Amaral R."/>
            <person name="Zbrankova V."/>
            <person name="Kim E."/>
            <person name="Raoult D."/>
            <person name="Santos L.M.A."/>
            <person name="Elias M."/>
        </authorList>
    </citation>
    <scope>NUCLEOTIDE SEQUENCE [LARGE SCALE GENOMIC DNA]</scope>
    <source>
        <strain evidence="2">CCALA 838</strain>
    </source>
</reference>